<keyword evidence="10 24" id="KW-0349">Heme</keyword>
<evidence type="ECO:0000256" key="25">
    <source>
        <dbReference type="SAM" id="Phobius"/>
    </source>
</evidence>
<dbReference type="AlphaFoldDB" id="A0A9E9J0W5"/>
<dbReference type="InterPro" id="IPR033944">
    <property type="entry name" value="Cyt_c_oxase_su1_dom"/>
</dbReference>
<evidence type="ECO:0000256" key="12">
    <source>
        <dbReference type="ARBA" id="ARBA00022692"/>
    </source>
</evidence>
<evidence type="ECO:0000256" key="19">
    <source>
        <dbReference type="ARBA" id="ARBA00023004"/>
    </source>
</evidence>
<dbReference type="PANTHER" id="PTHR10422:SF18">
    <property type="entry name" value="CYTOCHROME C OXIDASE SUBUNIT 1"/>
    <property type="match status" value="1"/>
</dbReference>
<comment type="pathway">
    <text evidence="4 24">Energy metabolism; oxidative phosphorylation.</text>
</comment>
<keyword evidence="16" id="KW-1278">Translocase</keyword>
<dbReference type="PROSITE" id="PS00077">
    <property type="entry name" value="COX1_CUB"/>
    <property type="match status" value="1"/>
</dbReference>
<evidence type="ECO:0000256" key="16">
    <source>
        <dbReference type="ARBA" id="ARBA00022967"/>
    </source>
</evidence>
<comment type="catalytic activity">
    <reaction evidence="23">
        <text>4 Fe(II)-[cytochrome c] + O2 + 8 H(+)(in) = 4 Fe(III)-[cytochrome c] + 2 H2O + 4 H(+)(out)</text>
        <dbReference type="Rhea" id="RHEA:11436"/>
        <dbReference type="Rhea" id="RHEA-COMP:10350"/>
        <dbReference type="Rhea" id="RHEA-COMP:14399"/>
        <dbReference type="ChEBI" id="CHEBI:15377"/>
        <dbReference type="ChEBI" id="CHEBI:15378"/>
        <dbReference type="ChEBI" id="CHEBI:15379"/>
        <dbReference type="ChEBI" id="CHEBI:29033"/>
        <dbReference type="ChEBI" id="CHEBI:29034"/>
        <dbReference type="EC" id="7.1.1.9"/>
    </reaction>
    <physiologicalReaction direction="left-to-right" evidence="23">
        <dbReference type="Rhea" id="RHEA:11437"/>
    </physiologicalReaction>
</comment>
<evidence type="ECO:0000313" key="27">
    <source>
        <dbReference type="EMBL" id="WAO28618.1"/>
    </source>
</evidence>
<keyword evidence="21 24" id="KW-0496">Mitochondrion</keyword>
<feature type="transmembrane region" description="Helical" evidence="25">
    <location>
        <begin position="442"/>
        <end position="468"/>
    </location>
</feature>
<feature type="transmembrane region" description="Helical" evidence="25">
    <location>
        <begin position="298"/>
        <end position="320"/>
    </location>
</feature>
<evidence type="ECO:0000256" key="9">
    <source>
        <dbReference type="ARBA" id="ARBA00022448"/>
    </source>
</evidence>
<evidence type="ECO:0000256" key="15">
    <source>
        <dbReference type="ARBA" id="ARBA00022842"/>
    </source>
</evidence>
<dbReference type="InterPro" id="IPR000883">
    <property type="entry name" value="Cyt_C_Oxase_1"/>
</dbReference>
<comment type="cofactor">
    <cofactor evidence="1">
        <name>Cu cation</name>
        <dbReference type="ChEBI" id="CHEBI:23378"/>
    </cofactor>
</comment>
<evidence type="ECO:0000256" key="21">
    <source>
        <dbReference type="ARBA" id="ARBA00023128"/>
    </source>
</evidence>
<name>A0A9E9J0W5_9NEOP</name>
<evidence type="ECO:0000256" key="6">
    <source>
        <dbReference type="ARBA" id="ARBA00011164"/>
    </source>
</evidence>
<dbReference type="GO" id="GO:0015990">
    <property type="term" value="P:electron transport coupled proton transport"/>
    <property type="evidence" value="ECO:0007669"/>
    <property type="project" value="TreeGrafter"/>
</dbReference>
<evidence type="ECO:0000256" key="5">
    <source>
        <dbReference type="ARBA" id="ARBA00009578"/>
    </source>
</evidence>
<evidence type="ECO:0000256" key="20">
    <source>
        <dbReference type="ARBA" id="ARBA00023008"/>
    </source>
</evidence>
<comment type="subunit">
    <text evidence="6">Component of the cytochrome c oxidase (complex IV, CIV), a multisubunit enzyme composed of a catalytic core of 3 subunits and several supernumerary subunits. The complex exists as a monomer or a dimer and forms supercomplexes (SCs) in the inner mitochondrial membrane with ubiquinol-cytochrome c oxidoreductase (cytochrome b-c1 complex, complex III, CIII).</text>
</comment>
<dbReference type="Gene3D" id="1.20.210.10">
    <property type="entry name" value="Cytochrome c oxidase-like, subunit I domain"/>
    <property type="match status" value="1"/>
</dbReference>
<keyword evidence="11 24" id="KW-0679">Respiratory chain</keyword>
<dbReference type="GO" id="GO:0046872">
    <property type="term" value="F:metal ion binding"/>
    <property type="evidence" value="ECO:0007669"/>
    <property type="project" value="UniProtKB-KW"/>
</dbReference>
<gene>
    <name evidence="27" type="primary">COX1</name>
</gene>
<keyword evidence="15" id="KW-0460">Magnesium</keyword>
<dbReference type="GO" id="GO:0004129">
    <property type="term" value="F:cytochrome-c oxidase activity"/>
    <property type="evidence" value="ECO:0007669"/>
    <property type="project" value="UniProtKB-EC"/>
</dbReference>
<feature type="transmembrane region" description="Helical" evidence="25">
    <location>
        <begin position="12"/>
        <end position="34"/>
    </location>
</feature>
<dbReference type="EC" id="7.1.1.9" evidence="7 24"/>
<dbReference type="EMBL" id="ON585570">
    <property type="protein sequence ID" value="WAO28618.1"/>
    <property type="molecule type" value="Genomic_DNA"/>
</dbReference>
<dbReference type="PANTHER" id="PTHR10422">
    <property type="entry name" value="CYTOCHROME C OXIDASE SUBUNIT 1"/>
    <property type="match status" value="1"/>
</dbReference>
<keyword evidence="12 24" id="KW-0812">Transmembrane</keyword>
<reference evidence="27" key="1">
    <citation type="submission" date="2022-05" db="EMBL/GenBank/DDBJ databases">
        <authorList>
            <person name="Nie Y."/>
        </authorList>
    </citation>
    <scope>NUCLEOTIDE SEQUENCE</scope>
</reference>
<evidence type="ECO:0000256" key="18">
    <source>
        <dbReference type="ARBA" id="ARBA00022989"/>
    </source>
</evidence>
<keyword evidence="18 25" id="KW-1133">Transmembrane helix</keyword>
<dbReference type="CDD" id="cd01663">
    <property type="entry name" value="Cyt_c_Oxidase_I"/>
    <property type="match status" value="1"/>
</dbReference>
<keyword evidence="22 24" id="KW-0472">Membrane</keyword>
<evidence type="ECO:0000256" key="1">
    <source>
        <dbReference type="ARBA" id="ARBA00001935"/>
    </source>
</evidence>
<dbReference type="GO" id="GO:0006123">
    <property type="term" value="P:mitochondrial electron transport, cytochrome c to oxygen"/>
    <property type="evidence" value="ECO:0007669"/>
    <property type="project" value="TreeGrafter"/>
</dbReference>
<geneLocation type="mitochondrion" evidence="27"/>
<evidence type="ECO:0000256" key="7">
    <source>
        <dbReference type="ARBA" id="ARBA00012949"/>
    </source>
</evidence>
<keyword evidence="17 24" id="KW-0249">Electron transport</keyword>
<feature type="transmembrane region" description="Helical" evidence="25">
    <location>
        <begin position="226"/>
        <end position="250"/>
    </location>
</feature>
<organism evidence="27">
    <name type="scientific">Ibidoecus plataleae</name>
    <dbReference type="NCBI Taxonomy" id="3004258"/>
    <lineage>
        <taxon>Eukaryota</taxon>
        <taxon>Metazoa</taxon>
        <taxon>Ecdysozoa</taxon>
        <taxon>Arthropoda</taxon>
        <taxon>Hexapoda</taxon>
        <taxon>Insecta</taxon>
        <taxon>Pterygota</taxon>
        <taxon>Neoptera</taxon>
        <taxon>Paraneoptera</taxon>
        <taxon>Psocodea</taxon>
        <taxon>Troctomorpha</taxon>
        <taxon>Phthiraptera</taxon>
        <taxon>Ischnocera</taxon>
        <taxon>Philopteridae</taxon>
        <taxon>Ibidoecus</taxon>
    </lineage>
</organism>
<feature type="transmembrane region" description="Helical" evidence="25">
    <location>
        <begin position="54"/>
        <end position="79"/>
    </location>
</feature>
<dbReference type="FunFam" id="1.20.210.10:FF:000001">
    <property type="entry name" value="Cytochrome c oxidase subunit 1"/>
    <property type="match status" value="1"/>
</dbReference>
<comment type="function">
    <text evidence="24">Component of the cytochrome c oxidase, the last enzyme in the mitochondrial electron transport chain which drives oxidative phosphorylation. The respiratory chain contains 3 multisubunit complexes succinate dehydrogenase (complex II, CII), ubiquinol-cytochrome c oxidoreductase (cytochrome b-c1 complex, complex III, CIII) and cytochrome c oxidase (complex IV, CIV), that cooperate to transfer electrons derived from NADH and succinate to molecular oxygen, creating an electrochemical gradient over the inner membrane that drives transmembrane transport and the ATP synthase. Cytochrome c oxidase is the component of the respiratory chain that catalyzes the reduction of oxygen to water. Electrons originating from reduced cytochrome c in the intermembrane space (IMS) are transferred via the dinuclear copper A center (CU(A)) of subunit 2 and heme A of subunit 1 to the active site in subunit 1, a binuclear center (BNC) formed by heme A3 and copper B (CU(B)). The BNC reduces molecular oxygen to 2 water molecules using 4 electrons from cytochrome c in the IMS and 4 protons from the mitochondrial matrix.</text>
</comment>
<dbReference type="PROSITE" id="PS50855">
    <property type="entry name" value="COX1"/>
    <property type="match status" value="1"/>
</dbReference>
<evidence type="ECO:0000256" key="13">
    <source>
        <dbReference type="ARBA" id="ARBA00022723"/>
    </source>
</evidence>
<accession>A0A9E9J0W5</accession>
<evidence type="ECO:0000259" key="26">
    <source>
        <dbReference type="PROSITE" id="PS50855"/>
    </source>
</evidence>
<comment type="cofactor">
    <cofactor evidence="2">
        <name>heme</name>
        <dbReference type="ChEBI" id="CHEBI:30413"/>
    </cofactor>
</comment>
<feature type="transmembrane region" description="Helical" evidence="25">
    <location>
        <begin position="332"/>
        <end position="354"/>
    </location>
</feature>
<sequence>MKWFYSTNHKDIGMLYLIFGIWSGLLGFSMSLIVRMELMQPMSLIKDGHIYNVMITSHAFLMIFFMIMPVMIGGFGNWLVPLMLGAPDMAFPRMNNISFWLLVPSLLLLVASSMGGGGVGTGWTVYPPLASSSFHDGSSVDFAIFSLHLAGISSILGSINFITTILNMWCSSMFTMTMFCWSVLVTAFLLLLSLPVLAGAITMLLLDRNANTSFFDPVGGGDPVLYQHLFWFFGHPEVYILILPGFGLISHMIYEECGKKEVFGAVGMIYAMSSIGALGFVVWAHHMFTVGMDVDSRAYFTSATMIIAVPTGIKVFSWLSTIFGSNMLLSPALLWSLGFVFLFTVGGLTGVVLANSCIDTVLHDSYYVVAHFHYVLSMGAVFAFLGSLVNWFPLMFGVMLNSKLLKIHFLLTFISVNLTFFPQHFLGLSGMPRRYTEYPDNYISWNLISSSGSMMSAVSVFLLMYVVFEALISQRLVVMNDKPCSSMEWLNGFPSEYHTYKMSPQVVKSF</sequence>
<protein>
    <recommendedName>
        <fullName evidence="8 24">Cytochrome c oxidase subunit 1</fullName>
        <ecNumber evidence="7 24">7.1.1.9</ecNumber>
    </recommendedName>
</protein>
<evidence type="ECO:0000256" key="23">
    <source>
        <dbReference type="ARBA" id="ARBA00049512"/>
    </source>
</evidence>
<keyword evidence="19 24" id="KW-0408">Iron</keyword>
<dbReference type="GO" id="GO:0005743">
    <property type="term" value="C:mitochondrial inner membrane"/>
    <property type="evidence" value="ECO:0007669"/>
    <property type="project" value="UniProtKB-SubCell"/>
</dbReference>
<feature type="transmembrane region" description="Helical" evidence="25">
    <location>
        <begin position="404"/>
        <end position="422"/>
    </location>
</feature>
<evidence type="ECO:0000256" key="17">
    <source>
        <dbReference type="ARBA" id="ARBA00022982"/>
    </source>
</evidence>
<evidence type="ECO:0000256" key="24">
    <source>
        <dbReference type="RuleBase" id="RU000369"/>
    </source>
</evidence>
<keyword evidence="9 24" id="KW-0813">Transport</keyword>
<evidence type="ECO:0000256" key="10">
    <source>
        <dbReference type="ARBA" id="ARBA00022617"/>
    </source>
</evidence>
<comment type="subcellular location">
    <subcellularLocation>
        <location evidence="3 24">Mitochondrion inner membrane</location>
        <topology evidence="3 24">Multi-pass membrane protein</topology>
    </subcellularLocation>
</comment>
<dbReference type="Pfam" id="PF00115">
    <property type="entry name" value="COX1"/>
    <property type="match status" value="1"/>
</dbReference>
<keyword evidence="13 24" id="KW-0479">Metal-binding</keyword>
<evidence type="ECO:0000256" key="2">
    <source>
        <dbReference type="ARBA" id="ARBA00001971"/>
    </source>
</evidence>
<feature type="transmembrane region" description="Helical" evidence="25">
    <location>
        <begin position="143"/>
        <end position="166"/>
    </location>
</feature>
<evidence type="ECO:0000256" key="3">
    <source>
        <dbReference type="ARBA" id="ARBA00004448"/>
    </source>
</evidence>
<feature type="transmembrane region" description="Helical" evidence="25">
    <location>
        <begin position="99"/>
        <end position="123"/>
    </location>
</feature>
<dbReference type="InterPro" id="IPR023615">
    <property type="entry name" value="Cyt_c_Oxase_su1_BS"/>
</dbReference>
<feature type="transmembrane region" description="Helical" evidence="25">
    <location>
        <begin position="374"/>
        <end position="392"/>
    </location>
</feature>
<dbReference type="InterPro" id="IPR036927">
    <property type="entry name" value="Cyt_c_oxase-like_su1_sf"/>
</dbReference>
<evidence type="ECO:0000256" key="4">
    <source>
        <dbReference type="ARBA" id="ARBA00004673"/>
    </source>
</evidence>
<evidence type="ECO:0000256" key="14">
    <source>
        <dbReference type="ARBA" id="ARBA00022792"/>
    </source>
</evidence>
<comment type="similarity">
    <text evidence="5 24">Belongs to the heme-copper respiratory oxidase family.</text>
</comment>
<feature type="transmembrane region" description="Helical" evidence="25">
    <location>
        <begin position="262"/>
        <end position="286"/>
    </location>
</feature>
<dbReference type="GO" id="GO:0045277">
    <property type="term" value="C:respiratory chain complex IV"/>
    <property type="evidence" value="ECO:0007669"/>
    <property type="project" value="InterPro"/>
</dbReference>
<dbReference type="SUPFAM" id="SSF81442">
    <property type="entry name" value="Cytochrome c oxidase subunit I-like"/>
    <property type="match status" value="1"/>
</dbReference>
<dbReference type="InterPro" id="IPR023616">
    <property type="entry name" value="Cyt_c_oxase-like_su1_dom"/>
</dbReference>
<evidence type="ECO:0000256" key="11">
    <source>
        <dbReference type="ARBA" id="ARBA00022660"/>
    </source>
</evidence>
<keyword evidence="20 24" id="KW-0186">Copper</keyword>
<feature type="domain" description="Cytochrome oxidase subunit I profile" evidence="26">
    <location>
        <begin position="1"/>
        <end position="507"/>
    </location>
</feature>
<feature type="transmembrane region" description="Helical" evidence="25">
    <location>
        <begin position="178"/>
        <end position="206"/>
    </location>
</feature>
<keyword evidence="14 24" id="KW-0999">Mitochondrion inner membrane</keyword>
<proteinExistence type="inferred from homology"/>
<dbReference type="GO" id="GO:0020037">
    <property type="term" value="F:heme binding"/>
    <property type="evidence" value="ECO:0007669"/>
    <property type="project" value="InterPro"/>
</dbReference>
<evidence type="ECO:0000256" key="22">
    <source>
        <dbReference type="ARBA" id="ARBA00023136"/>
    </source>
</evidence>
<evidence type="ECO:0000256" key="8">
    <source>
        <dbReference type="ARBA" id="ARBA00015947"/>
    </source>
</evidence>
<dbReference type="PRINTS" id="PR01165">
    <property type="entry name" value="CYCOXIDASEI"/>
</dbReference>